<evidence type="ECO:0000313" key="2">
    <source>
        <dbReference type="EMBL" id="QGK71330.1"/>
    </source>
</evidence>
<dbReference type="Proteomes" id="UP000371041">
    <property type="component" value="Chromosome"/>
</dbReference>
<dbReference type="EMBL" id="CP045929">
    <property type="protein sequence ID" value="QGK71330.1"/>
    <property type="molecule type" value="Genomic_DNA"/>
</dbReference>
<proteinExistence type="predicted"/>
<gene>
    <name evidence="2" type="ORF">GIY23_19005</name>
</gene>
<reference evidence="3" key="1">
    <citation type="submission" date="2019-11" db="EMBL/GenBank/DDBJ databases">
        <title>The complete genome sequence of Saccharopolyspora sp. E2A.</title>
        <authorList>
            <person name="Zhang G."/>
        </authorList>
    </citation>
    <scope>NUCLEOTIDE SEQUENCE [LARGE SCALE GENOMIC DNA]</scope>
    <source>
        <strain evidence="3">E2A</strain>
    </source>
</reference>
<dbReference type="GO" id="GO:0031412">
    <property type="term" value="P:gas vesicle organization"/>
    <property type="evidence" value="ECO:0007669"/>
    <property type="project" value="InterPro"/>
</dbReference>
<organism evidence="2 3">
    <name type="scientific">Allosaccharopolyspora coralli</name>
    <dbReference type="NCBI Taxonomy" id="2665642"/>
    <lineage>
        <taxon>Bacteria</taxon>
        <taxon>Bacillati</taxon>
        <taxon>Actinomycetota</taxon>
        <taxon>Actinomycetes</taxon>
        <taxon>Pseudonocardiales</taxon>
        <taxon>Pseudonocardiaceae</taxon>
        <taxon>Allosaccharopolyspora</taxon>
    </lineage>
</organism>
<name>A0A5Q3QBT6_9PSEU</name>
<dbReference type="KEGG" id="sace:GIY23_19005"/>
<dbReference type="Pfam" id="PF05800">
    <property type="entry name" value="GvpO"/>
    <property type="match status" value="1"/>
</dbReference>
<evidence type="ECO:0000313" key="3">
    <source>
        <dbReference type="Proteomes" id="UP000371041"/>
    </source>
</evidence>
<dbReference type="InterPro" id="IPR008634">
    <property type="entry name" value="Gas-vesicle_GvpO"/>
</dbReference>
<evidence type="ECO:0000256" key="1">
    <source>
        <dbReference type="SAM" id="MobiDB-lite"/>
    </source>
</evidence>
<keyword evidence="3" id="KW-1185">Reference proteome</keyword>
<protein>
    <submittedName>
        <fullName evidence="2">Gas vesicle protein</fullName>
    </submittedName>
</protein>
<dbReference type="PIRSF" id="PIRSF028743">
    <property type="entry name" value="GvpO_protein"/>
    <property type="match status" value="1"/>
</dbReference>
<feature type="region of interest" description="Disordered" evidence="1">
    <location>
        <begin position="1"/>
        <end position="40"/>
    </location>
</feature>
<accession>A0A5Q3QBT6</accession>
<dbReference type="AlphaFoldDB" id="A0A5Q3QBT6"/>
<sequence>MRTIMTEQSKRRSSAASSRTPTRSRERDTESGGTGRTTKRTAIVRQARHQLEELLGKETESISAFRTTDEGWQLNVEVVEVPRVPDTTSILGTYSVQLDNDGELVGYERLARYARGQIGR</sequence>